<dbReference type="Proteomes" id="UP000031036">
    <property type="component" value="Unassembled WGS sequence"/>
</dbReference>
<dbReference type="AlphaFoldDB" id="A0A0B2USY0"/>
<evidence type="ECO:0000256" key="8">
    <source>
        <dbReference type="PROSITE-ProRule" id="PRU00433"/>
    </source>
</evidence>
<dbReference type="GO" id="GO:0020037">
    <property type="term" value="F:heme binding"/>
    <property type="evidence" value="ECO:0007669"/>
    <property type="project" value="InterPro"/>
</dbReference>
<organism evidence="12 13">
    <name type="scientific">Toxocara canis</name>
    <name type="common">Canine roundworm</name>
    <dbReference type="NCBI Taxonomy" id="6265"/>
    <lineage>
        <taxon>Eukaryota</taxon>
        <taxon>Metazoa</taxon>
        <taxon>Ecdysozoa</taxon>
        <taxon>Nematoda</taxon>
        <taxon>Chromadorea</taxon>
        <taxon>Rhabditida</taxon>
        <taxon>Spirurina</taxon>
        <taxon>Ascaridomorpha</taxon>
        <taxon>Ascaridoidea</taxon>
        <taxon>Toxocaridae</taxon>
        <taxon>Toxocara</taxon>
    </lineage>
</organism>
<sequence length="426" mass="48503">MNREQAGFRKSYSTMDHIFILTQLLKRAREYKLYLYVAFVDYEKAFDSVEIKAVLNSLHKQGIATQYINLFKEANSYCTTDIKLLPTPVTVPVENSVKQCDTISPKLFTTCLESVIRDIDWEGGININGEYFNHLRFADDIVPIASTTNELQAMLTKLSTHSASVVLKLNRMKRKFMRSETTKPDQIVVESEVIEEVKEYVYLGQMVKMDRDMQPEITRRIRAGWRAFNSIKDVLKKKMSKTLRAHLFNSTVLPAMLYASETRALPARTRNSSCCTYAKRNRAISDFVTFPPSTNFDVRSRGMGDYERGKKIFMQRCAQCHVLDSIACKNGPTLSGVIGRKSGTVEGYDHSAASTAKGVIWTHETLLEYLLDPRKYIPGTKMVCTGLKKAEDREDLVTYIEIESKKKPKDAGQKWVKPQGHPLAKS</sequence>
<keyword evidence="3" id="KW-0813">Transport</keyword>
<comment type="similarity">
    <text evidence="2">Belongs to the cytochrome c family.</text>
</comment>
<dbReference type="GO" id="GO:0009055">
    <property type="term" value="F:electron transfer activity"/>
    <property type="evidence" value="ECO:0007669"/>
    <property type="project" value="InterPro"/>
</dbReference>
<dbReference type="PROSITE" id="PS50878">
    <property type="entry name" value="RT_POL"/>
    <property type="match status" value="1"/>
</dbReference>
<evidence type="ECO:0000256" key="1">
    <source>
        <dbReference type="ARBA" id="ARBA00004569"/>
    </source>
</evidence>
<keyword evidence="5 8" id="KW-0479">Metal-binding</keyword>
<protein>
    <submittedName>
        <fullName evidence="12">Cytochrome c 2.1</fullName>
    </submittedName>
</protein>
<name>A0A0B2USY0_TOXCA</name>
<dbReference type="EMBL" id="JPKZ01003248">
    <property type="protein sequence ID" value="KHN72508.1"/>
    <property type="molecule type" value="Genomic_DNA"/>
</dbReference>
<keyword evidence="7 8" id="KW-0408">Iron</keyword>
<gene>
    <name evidence="12" type="primary">cyc-2.1</name>
    <name evidence="12" type="ORF">Tcan_14746</name>
</gene>
<dbReference type="SUPFAM" id="SSF46626">
    <property type="entry name" value="Cytochrome c"/>
    <property type="match status" value="1"/>
</dbReference>
<evidence type="ECO:0000256" key="7">
    <source>
        <dbReference type="ARBA" id="ARBA00023004"/>
    </source>
</evidence>
<dbReference type="InterPro" id="IPR000477">
    <property type="entry name" value="RT_dom"/>
</dbReference>
<dbReference type="PRINTS" id="PR00604">
    <property type="entry name" value="CYTCHRMECIAB"/>
</dbReference>
<evidence type="ECO:0000256" key="2">
    <source>
        <dbReference type="ARBA" id="ARBA00006488"/>
    </source>
</evidence>
<keyword evidence="4 8" id="KW-0349">Heme</keyword>
<dbReference type="PANTHER" id="PTHR47027">
    <property type="entry name" value="REVERSE TRANSCRIPTASE DOMAIN-CONTAINING PROTEIN"/>
    <property type="match status" value="1"/>
</dbReference>
<feature type="region of interest" description="Disordered" evidence="9">
    <location>
        <begin position="406"/>
        <end position="426"/>
    </location>
</feature>
<dbReference type="Pfam" id="PF00078">
    <property type="entry name" value="RVT_1"/>
    <property type="match status" value="1"/>
</dbReference>
<evidence type="ECO:0000256" key="3">
    <source>
        <dbReference type="ARBA" id="ARBA00022448"/>
    </source>
</evidence>
<feature type="domain" description="Cytochrome c" evidence="11">
    <location>
        <begin position="304"/>
        <end position="404"/>
    </location>
</feature>
<feature type="domain" description="Reverse transcriptase" evidence="10">
    <location>
        <begin position="1"/>
        <end position="207"/>
    </location>
</feature>
<evidence type="ECO:0000256" key="5">
    <source>
        <dbReference type="ARBA" id="ARBA00022723"/>
    </source>
</evidence>
<comment type="subcellular location">
    <subcellularLocation>
        <location evidence="1">Mitochondrion intermembrane space</location>
    </subcellularLocation>
</comment>
<dbReference type="PANTHER" id="PTHR47027:SF20">
    <property type="entry name" value="REVERSE TRANSCRIPTASE-LIKE PROTEIN WITH RNA-DIRECTED DNA POLYMERASE DOMAIN"/>
    <property type="match status" value="1"/>
</dbReference>
<dbReference type="InterPro" id="IPR002327">
    <property type="entry name" value="Cyt_c_1A/1B"/>
</dbReference>
<dbReference type="Pfam" id="PF00034">
    <property type="entry name" value="Cytochrom_C"/>
    <property type="match status" value="1"/>
</dbReference>
<proteinExistence type="inferred from homology"/>
<dbReference type="CDD" id="cd01650">
    <property type="entry name" value="RT_nLTR_like"/>
    <property type="match status" value="1"/>
</dbReference>
<reference evidence="12 13" key="1">
    <citation type="submission" date="2014-11" db="EMBL/GenBank/DDBJ databases">
        <title>Genetic blueprint of the zoonotic pathogen Toxocara canis.</title>
        <authorList>
            <person name="Zhu X.-Q."/>
            <person name="Korhonen P.K."/>
            <person name="Cai H."/>
            <person name="Young N.D."/>
            <person name="Nejsum P."/>
            <person name="von Samson-Himmelstjerna G."/>
            <person name="Boag P.R."/>
            <person name="Tan P."/>
            <person name="Li Q."/>
            <person name="Min J."/>
            <person name="Yang Y."/>
            <person name="Wang X."/>
            <person name="Fang X."/>
            <person name="Hall R.S."/>
            <person name="Hofmann A."/>
            <person name="Sternberg P.W."/>
            <person name="Jex A.R."/>
            <person name="Gasser R.B."/>
        </authorList>
    </citation>
    <scope>NUCLEOTIDE SEQUENCE [LARGE SCALE GENOMIC DNA]</scope>
    <source>
        <strain evidence="12">PN_DK_2014</strain>
    </source>
</reference>
<dbReference type="InterPro" id="IPR036909">
    <property type="entry name" value="Cyt_c-like_dom_sf"/>
</dbReference>
<dbReference type="OMA" id="IWTHETL"/>
<dbReference type="GO" id="GO:0005758">
    <property type="term" value="C:mitochondrial intermembrane space"/>
    <property type="evidence" value="ECO:0007669"/>
    <property type="project" value="UniProtKB-SubCell"/>
</dbReference>
<dbReference type="InterPro" id="IPR009056">
    <property type="entry name" value="Cyt_c-like_dom"/>
</dbReference>
<dbReference type="GO" id="GO:0046872">
    <property type="term" value="F:metal ion binding"/>
    <property type="evidence" value="ECO:0007669"/>
    <property type="project" value="UniProtKB-KW"/>
</dbReference>
<dbReference type="OrthoDB" id="5860136at2759"/>
<comment type="caution">
    <text evidence="12">The sequence shown here is derived from an EMBL/GenBank/DDBJ whole genome shotgun (WGS) entry which is preliminary data.</text>
</comment>
<evidence type="ECO:0000313" key="12">
    <source>
        <dbReference type="EMBL" id="KHN72508.1"/>
    </source>
</evidence>
<evidence type="ECO:0000259" key="11">
    <source>
        <dbReference type="PROSITE" id="PS51007"/>
    </source>
</evidence>
<evidence type="ECO:0000313" key="13">
    <source>
        <dbReference type="Proteomes" id="UP000031036"/>
    </source>
</evidence>
<dbReference type="STRING" id="6265.A0A0B2USY0"/>
<evidence type="ECO:0000256" key="6">
    <source>
        <dbReference type="ARBA" id="ARBA00022982"/>
    </source>
</evidence>
<accession>A0A0B2USY0</accession>
<evidence type="ECO:0000256" key="4">
    <source>
        <dbReference type="ARBA" id="ARBA00022617"/>
    </source>
</evidence>
<evidence type="ECO:0000256" key="9">
    <source>
        <dbReference type="SAM" id="MobiDB-lite"/>
    </source>
</evidence>
<dbReference type="Gene3D" id="1.10.760.10">
    <property type="entry name" value="Cytochrome c-like domain"/>
    <property type="match status" value="1"/>
</dbReference>
<dbReference type="PROSITE" id="PS51007">
    <property type="entry name" value="CYTC"/>
    <property type="match status" value="1"/>
</dbReference>
<dbReference type="FunFam" id="1.10.760.10:FF:000001">
    <property type="entry name" value="Cytochrome c iso-1"/>
    <property type="match status" value="1"/>
</dbReference>
<keyword evidence="6" id="KW-0249">Electron transport</keyword>
<evidence type="ECO:0000259" key="10">
    <source>
        <dbReference type="PROSITE" id="PS50878"/>
    </source>
</evidence>
<keyword evidence="13" id="KW-1185">Reference proteome</keyword>